<dbReference type="AlphaFoldDB" id="A0AA88AB76"/>
<dbReference type="EMBL" id="BTGU01000028">
    <property type="protein sequence ID" value="GMN48555.1"/>
    <property type="molecule type" value="Genomic_DNA"/>
</dbReference>
<comment type="caution">
    <text evidence="1">The sequence shown here is derived from an EMBL/GenBank/DDBJ whole genome shotgun (WGS) entry which is preliminary data.</text>
</comment>
<organism evidence="1 2">
    <name type="scientific">Ficus carica</name>
    <name type="common">Common fig</name>
    <dbReference type="NCBI Taxonomy" id="3494"/>
    <lineage>
        <taxon>Eukaryota</taxon>
        <taxon>Viridiplantae</taxon>
        <taxon>Streptophyta</taxon>
        <taxon>Embryophyta</taxon>
        <taxon>Tracheophyta</taxon>
        <taxon>Spermatophyta</taxon>
        <taxon>Magnoliopsida</taxon>
        <taxon>eudicotyledons</taxon>
        <taxon>Gunneridae</taxon>
        <taxon>Pentapetalae</taxon>
        <taxon>rosids</taxon>
        <taxon>fabids</taxon>
        <taxon>Rosales</taxon>
        <taxon>Moraceae</taxon>
        <taxon>Ficeae</taxon>
        <taxon>Ficus</taxon>
    </lineage>
</organism>
<evidence type="ECO:0000313" key="1">
    <source>
        <dbReference type="EMBL" id="GMN48555.1"/>
    </source>
</evidence>
<proteinExistence type="predicted"/>
<dbReference type="Proteomes" id="UP001187192">
    <property type="component" value="Unassembled WGS sequence"/>
</dbReference>
<reference evidence="1" key="1">
    <citation type="submission" date="2023-07" db="EMBL/GenBank/DDBJ databases">
        <title>draft genome sequence of fig (Ficus carica).</title>
        <authorList>
            <person name="Takahashi T."/>
            <person name="Nishimura K."/>
        </authorList>
    </citation>
    <scope>NUCLEOTIDE SEQUENCE</scope>
</reference>
<protein>
    <submittedName>
        <fullName evidence="1">Uncharacterized protein</fullName>
    </submittedName>
</protein>
<accession>A0AA88AB76</accession>
<evidence type="ECO:0000313" key="2">
    <source>
        <dbReference type="Proteomes" id="UP001187192"/>
    </source>
</evidence>
<name>A0AA88AB76_FICCA</name>
<gene>
    <name evidence="1" type="ORF">TIFTF001_017738</name>
</gene>
<sequence>MWLKKLLDNPARDMTKYCKFHKDQGHNTINCRALRAEVAELLKKGHLIEFLIVKGMETYGLGNESKE</sequence>
<keyword evidence="2" id="KW-1185">Reference proteome</keyword>